<dbReference type="InterPro" id="IPR000210">
    <property type="entry name" value="BTB/POZ_dom"/>
</dbReference>
<feature type="compositionally biased region" description="Basic and acidic residues" evidence="1">
    <location>
        <begin position="227"/>
        <end position="237"/>
    </location>
</feature>
<evidence type="ECO:0000313" key="4">
    <source>
        <dbReference type="EMBL" id="KAK4323974.1"/>
    </source>
</evidence>
<evidence type="ECO:0000259" key="3">
    <source>
        <dbReference type="PROSITE" id="PS50097"/>
    </source>
</evidence>
<dbReference type="Pfam" id="PF07707">
    <property type="entry name" value="BACK"/>
    <property type="match status" value="1"/>
</dbReference>
<sequence length="440" mass="49673">MWWFWALLCHTWPHSVPLRAGGTSSSSSSSSSSPFTRRRWCSCHGTSSDRGRHSTGRRHNTTRTLHQGSYNLYENEARSDVILLVGDDLYHERIPAHSWILQAGNPVLKAMLQWHCNEPDKKQLNIRNDPKGFQNLMKWMYRHECVLQSVEGGLITLQVAIQYLCPELADLCVQYISSNITPANVLRVFQEIYRYCPVQDQQEHTLPAVPSAPSLEELQRPSQEPTPDQKTKDKRSRESLSQLHDLCEEADLRDPTACCGDLFNTCLEMIDRNTSAVLASEYLEDLDAAALEVIVRRGSLNLTSEVEVVGALQRWSTARCRRHNLPLTQQSRRTILGHLLGHVRFLVMRGEQLQEVASLLNTDEYNYLSGRLSGRGAGEAPHSMAPYLAVMATPRCPATTLSSSSKTINNKNKKKSTGKKKYTKKELILDIVSCLAVIFD</sequence>
<feature type="region of interest" description="Disordered" evidence="1">
    <location>
        <begin position="210"/>
        <end position="237"/>
    </location>
</feature>
<dbReference type="AlphaFoldDB" id="A0AAE1UN03"/>
<feature type="chain" id="PRO_5042175951" description="BTB domain-containing protein" evidence="2">
    <location>
        <begin position="18"/>
        <end position="440"/>
    </location>
</feature>
<feature type="region of interest" description="Disordered" evidence="1">
    <location>
        <begin position="19"/>
        <end position="38"/>
    </location>
</feature>
<evidence type="ECO:0000256" key="2">
    <source>
        <dbReference type="SAM" id="SignalP"/>
    </source>
</evidence>
<feature type="signal peptide" evidence="2">
    <location>
        <begin position="1"/>
        <end position="17"/>
    </location>
</feature>
<keyword evidence="5" id="KW-1185">Reference proteome</keyword>
<dbReference type="PROSITE" id="PS50097">
    <property type="entry name" value="BTB"/>
    <property type="match status" value="1"/>
</dbReference>
<dbReference type="GO" id="GO:0005829">
    <property type="term" value="C:cytosol"/>
    <property type="evidence" value="ECO:0007669"/>
    <property type="project" value="TreeGrafter"/>
</dbReference>
<dbReference type="InterPro" id="IPR011705">
    <property type="entry name" value="BACK"/>
</dbReference>
<feature type="domain" description="BTB" evidence="3">
    <location>
        <begin position="79"/>
        <end position="149"/>
    </location>
</feature>
<dbReference type="EMBL" id="JAWZYT010000398">
    <property type="protein sequence ID" value="KAK4323974.1"/>
    <property type="molecule type" value="Genomic_DNA"/>
</dbReference>
<accession>A0AAE1UN03</accession>
<dbReference type="Proteomes" id="UP001292094">
    <property type="component" value="Unassembled WGS sequence"/>
</dbReference>
<evidence type="ECO:0000313" key="5">
    <source>
        <dbReference type="Proteomes" id="UP001292094"/>
    </source>
</evidence>
<organism evidence="4 5">
    <name type="scientific">Petrolisthes manimaculis</name>
    <dbReference type="NCBI Taxonomy" id="1843537"/>
    <lineage>
        <taxon>Eukaryota</taxon>
        <taxon>Metazoa</taxon>
        <taxon>Ecdysozoa</taxon>
        <taxon>Arthropoda</taxon>
        <taxon>Crustacea</taxon>
        <taxon>Multicrustacea</taxon>
        <taxon>Malacostraca</taxon>
        <taxon>Eumalacostraca</taxon>
        <taxon>Eucarida</taxon>
        <taxon>Decapoda</taxon>
        <taxon>Pleocyemata</taxon>
        <taxon>Anomura</taxon>
        <taxon>Galatheoidea</taxon>
        <taxon>Porcellanidae</taxon>
        <taxon>Petrolisthes</taxon>
    </lineage>
</organism>
<comment type="caution">
    <text evidence="4">The sequence shown here is derived from an EMBL/GenBank/DDBJ whole genome shotgun (WGS) entry which is preliminary data.</text>
</comment>
<proteinExistence type="predicted"/>
<dbReference type="GO" id="GO:0022008">
    <property type="term" value="P:neurogenesis"/>
    <property type="evidence" value="ECO:0007669"/>
    <property type="project" value="TreeGrafter"/>
</dbReference>
<gene>
    <name evidence="4" type="ORF">Pmani_005366</name>
</gene>
<protein>
    <recommendedName>
        <fullName evidence="3">BTB domain-containing protein</fullName>
    </recommendedName>
</protein>
<dbReference type="InterPro" id="IPR011333">
    <property type="entry name" value="SKP1/BTB/POZ_sf"/>
</dbReference>
<feature type="compositionally biased region" description="Low complexity" evidence="1">
    <location>
        <begin position="400"/>
        <end position="410"/>
    </location>
</feature>
<keyword evidence="2" id="KW-0732">Signal</keyword>
<feature type="region of interest" description="Disordered" evidence="1">
    <location>
        <begin position="400"/>
        <end position="419"/>
    </location>
</feature>
<dbReference type="PANTHER" id="PTHR45774">
    <property type="entry name" value="BTB/POZ DOMAIN-CONTAINING"/>
    <property type="match status" value="1"/>
</dbReference>
<dbReference type="Gene3D" id="1.25.40.420">
    <property type="match status" value="1"/>
</dbReference>
<feature type="compositionally biased region" description="Low complexity" evidence="1">
    <location>
        <begin position="24"/>
        <end position="33"/>
    </location>
</feature>
<dbReference type="SMART" id="SM00875">
    <property type="entry name" value="BACK"/>
    <property type="match status" value="1"/>
</dbReference>
<evidence type="ECO:0000256" key="1">
    <source>
        <dbReference type="SAM" id="MobiDB-lite"/>
    </source>
</evidence>
<dbReference type="PANTHER" id="PTHR45774:SF4">
    <property type="entry name" value="AXUNDEAD, ISOFORM F"/>
    <property type="match status" value="1"/>
</dbReference>
<name>A0AAE1UN03_9EUCA</name>
<dbReference type="Pfam" id="PF00651">
    <property type="entry name" value="BTB"/>
    <property type="match status" value="1"/>
</dbReference>
<reference evidence="4" key="1">
    <citation type="submission" date="2023-11" db="EMBL/GenBank/DDBJ databases">
        <title>Genome assemblies of two species of porcelain crab, Petrolisthes cinctipes and Petrolisthes manimaculis (Anomura: Porcellanidae).</title>
        <authorList>
            <person name="Angst P."/>
        </authorList>
    </citation>
    <scope>NUCLEOTIDE SEQUENCE</scope>
    <source>
        <strain evidence="4">PB745_02</strain>
        <tissue evidence="4">Gill</tissue>
    </source>
</reference>
<dbReference type="SMART" id="SM00225">
    <property type="entry name" value="BTB"/>
    <property type="match status" value="1"/>
</dbReference>
<dbReference type="SUPFAM" id="SSF54695">
    <property type="entry name" value="POZ domain"/>
    <property type="match status" value="1"/>
</dbReference>
<dbReference type="Gene3D" id="3.30.710.10">
    <property type="entry name" value="Potassium Channel Kv1.1, Chain A"/>
    <property type="match status" value="1"/>
</dbReference>